<evidence type="ECO:0000313" key="3">
    <source>
        <dbReference type="EMBL" id="POS85489.1"/>
    </source>
</evidence>
<dbReference type="OrthoDB" id="3562068at2759"/>
<comment type="caution">
    <text evidence="3">The sequence shown here is derived from an EMBL/GenBank/DDBJ whole genome shotgun (WGS) entry which is preliminary data.</text>
</comment>
<reference evidence="3 4" key="1">
    <citation type="submission" date="2017-10" db="EMBL/GenBank/DDBJ databases">
        <title>Development of genomic resources for the powdery mildew, Erysiphe pulchra.</title>
        <authorList>
            <person name="Wadl P.A."/>
            <person name="Mack B.M."/>
            <person name="Moore G."/>
            <person name="Beltz S.B."/>
        </authorList>
    </citation>
    <scope>NUCLEOTIDE SEQUENCE [LARGE SCALE GENOMIC DNA]</scope>
    <source>
        <strain evidence="3">Cflorida</strain>
    </source>
</reference>
<feature type="non-terminal residue" evidence="3">
    <location>
        <position position="423"/>
    </location>
</feature>
<evidence type="ECO:0000313" key="4">
    <source>
        <dbReference type="Proteomes" id="UP000237438"/>
    </source>
</evidence>
<feature type="domain" description="Reverse transcriptase Ty1/copia-type" evidence="2">
    <location>
        <begin position="249"/>
        <end position="383"/>
    </location>
</feature>
<evidence type="ECO:0000259" key="2">
    <source>
        <dbReference type="Pfam" id="PF07727"/>
    </source>
</evidence>
<proteinExistence type="predicted"/>
<keyword evidence="4" id="KW-1185">Reference proteome</keyword>
<accession>A0A2S4PTY1</accession>
<protein>
    <recommendedName>
        <fullName evidence="2">Reverse transcriptase Ty1/copia-type domain-containing protein</fullName>
    </recommendedName>
</protein>
<feature type="region of interest" description="Disordered" evidence="1">
    <location>
        <begin position="138"/>
        <end position="162"/>
    </location>
</feature>
<dbReference type="STRING" id="225359.A0A2S4PTY1"/>
<dbReference type="Proteomes" id="UP000237438">
    <property type="component" value="Unassembled WGS sequence"/>
</dbReference>
<dbReference type="EMBL" id="PEDP01000587">
    <property type="protein sequence ID" value="POS85489.1"/>
    <property type="molecule type" value="Genomic_DNA"/>
</dbReference>
<sequence>MASTVKSLVILRTVSNWKPWIELMKTSALEYDIWKFVDPNIEIEDIPILKEPSELLKVPQVEVETESGLHNTVDENKGYSFEDTETSNVEIQQIPEDKHGNDKLNKVKFSGGLPTPDCTPGPESLMSRSHENEQIADGSYPQNQYTTPPAREIIGDPEDPRNIVEGKRQRKRKVYFEMHQALHQKSAFHLAFQSSLRHMKSRLHLKDLPPPPQNWHQLQNHPHCDGFKTAARVEFNGLQLQGTFKDISDSDDKTKPIPTKWVFTYKFDDDGYFRKYKARLVVRGDLQIPTEKDTYAATLAVRLCRAVLALASYFSLECNQFFVTNAFPHASLDDDDDDEVLIYYPEGFENQSRLLRVLKALYSLSASPRLWYDNFSKTLKIFDVKGYGKNSCSFLIMFYLNLCALSSDESIATHPARLYELTF</sequence>
<dbReference type="AlphaFoldDB" id="A0A2S4PTY1"/>
<dbReference type="InterPro" id="IPR013103">
    <property type="entry name" value="RVT_2"/>
</dbReference>
<evidence type="ECO:0000256" key="1">
    <source>
        <dbReference type="SAM" id="MobiDB-lite"/>
    </source>
</evidence>
<dbReference type="Pfam" id="PF07727">
    <property type="entry name" value="RVT_2"/>
    <property type="match status" value="1"/>
</dbReference>
<organism evidence="3 4">
    <name type="scientific">Erysiphe pulchra</name>
    <dbReference type="NCBI Taxonomy" id="225359"/>
    <lineage>
        <taxon>Eukaryota</taxon>
        <taxon>Fungi</taxon>
        <taxon>Dikarya</taxon>
        <taxon>Ascomycota</taxon>
        <taxon>Pezizomycotina</taxon>
        <taxon>Leotiomycetes</taxon>
        <taxon>Erysiphales</taxon>
        <taxon>Erysiphaceae</taxon>
        <taxon>Erysiphe</taxon>
    </lineage>
</organism>
<name>A0A2S4PTY1_9PEZI</name>
<gene>
    <name evidence="3" type="ORF">EPUL_006268</name>
</gene>